<gene>
    <name evidence="1" type="ORF">SDC9_122051</name>
</gene>
<name>A0A645CDR1_9ZZZZ</name>
<sequence>MNSINCTNSSVDNFNNGLSLALPFGKTVNSRQCLTSNETSIDFNLWRSLMFFLFTHVTTSYFNPGVPATREMAFSALSHDPFLPRNHSCDSSVYPSRLTVTERSPAWRSASSRSCDNPHPLVTNPHGYPMLYISLPVSSRSFRTSGSPPVMTTIVLCGFTCGRISDSIFRKSSLGMSGTMFSLVQSLPQCTQLKLQRNVHSQNK</sequence>
<reference evidence="1" key="1">
    <citation type="submission" date="2019-08" db="EMBL/GenBank/DDBJ databases">
        <authorList>
            <person name="Kucharzyk K."/>
            <person name="Murdoch R.W."/>
            <person name="Higgins S."/>
            <person name="Loffler F."/>
        </authorList>
    </citation>
    <scope>NUCLEOTIDE SEQUENCE</scope>
</reference>
<comment type="caution">
    <text evidence="1">The sequence shown here is derived from an EMBL/GenBank/DDBJ whole genome shotgun (WGS) entry which is preliminary data.</text>
</comment>
<protein>
    <submittedName>
        <fullName evidence="1">Uncharacterized protein</fullName>
    </submittedName>
</protein>
<dbReference type="EMBL" id="VSSQ01026376">
    <property type="protein sequence ID" value="MPM75060.1"/>
    <property type="molecule type" value="Genomic_DNA"/>
</dbReference>
<evidence type="ECO:0000313" key="1">
    <source>
        <dbReference type="EMBL" id="MPM75060.1"/>
    </source>
</evidence>
<organism evidence="1">
    <name type="scientific">bioreactor metagenome</name>
    <dbReference type="NCBI Taxonomy" id="1076179"/>
    <lineage>
        <taxon>unclassified sequences</taxon>
        <taxon>metagenomes</taxon>
        <taxon>ecological metagenomes</taxon>
    </lineage>
</organism>
<accession>A0A645CDR1</accession>
<dbReference type="AlphaFoldDB" id="A0A645CDR1"/>
<proteinExistence type="predicted"/>